<keyword evidence="2" id="KW-0732">Signal</keyword>
<comment type="caution">
    <text evidence="3">The sequence shown here is derived from an EMBL/GenBank/DDBJ whole genome shotgun (WGS) entry which is preliminary data.</text>
</comment>
<reference evidence="3" key="1">
    <citation type="journal article" date="2023" name="Genome Biol. Evol.">
        <title>Long-read-based Genome Assembly of Drosophila gunungcola Reveals Fewer Chemosensory Genes in Flower-breeding Species.</title>
        <authorList>
            <person name="Negi A."/>
            <person name="Liao B.Y."/>
            <person name="Yeh S.D."/>
        </authorList>
    </citation>
    <scope>NUCLEOTIDE SEQUENCE</scope>
    <source>
        <strain evidence="3">Sukarami</strain>
    </source>
</reference>
<dbReference type="Proteomes" id="UP001059596">
    <property type="component" value="Chromosome 3R"/>
</dbReference>
<evidence type="ECO:0000313" key="3">
    <source>
        <dbReference type="EMBL" id="KAI8046883.1"/>
    </source>
</evidence>
<feature type="region of interest" description="Disordered" evidence="1">
    <location>
        <begin position="41"/>
        <end position="87"/>
    </location>
</feature>
<feature type="signal peptide" evidence="2">
    <location>
        <begin position="1"/>
        <end position="41"/>
    </location>
</feature>
<dbReference type="EMBL" id="JAMKOV010000001">
    <property type="protein sequence ID" value="KAI8046883.1"/>
    <property type="molecule type" value="Genomic_DNA"/>
</dbReference>
<organism evidence="3 4">
    <name type="scientific">Drosophila gunungcola</name>
    <name type="common">fruit fly</name>
    <dbReference type="NCBI Taxonomy" id="103775"/>
    <lineage>
        <taxon>Eukaryota</taxon>
        <taxon>Metazoa</taxon>
        <taxon>Ecdysozoa</taxon>
        <taxon>Arthropoda</taxon>
        <taxon>Hexapoda</taxon>
        <taxon>Insecta</taxon>
        <taxon>Pterygota</taxon>
        <taxon>Neoptera</taxon>
        <taxon>Endopterygota</taxon>
        <taxon>Diptera</taxon>
        <taxon>Brachycera</taxon>
        <taxon>Muscomorpha</taxon>
        <taxon>Ephydroidea</taxon>
        <taxon>Drosophilidae</taxon>
        <taxon>Drosophila</taxon>
        <taxon>Sophophora</taxon>
    </lineage>
</organism>
<feature type="chain" id="PRO_5040495421" evidence="2">
    <location>
        <begin position="42"/>
        <end position="136"/>
    </location>
</feature>
<protein>
    <submittedName>
        <fullName evidence="3">Uncharacterized protein</fullName>
    </submittedName>
</protein>
<evidence type="ECO:0000256" key="2">
    <source>
        <dbReference type="SAM" id="SignalP"/>
    </source>
</evidence>
<evidence type="ECO:0000256" key="1">
    <source>
        <dbReference type="SAM" id="MobiDB-lite"/>
    </source>
</evidence>
<gene>
    <name evidence="3" type="ORF">M5D96_003099</name>
</gene>
<feature type="compositionally biased region" description="Low complexity" evidence="1">
    <location>
        <begin position="104"/>
        <end position="130"/>
    </location>
</feature>
<name>A0A9P9Z273_9MUSC</name>
<keyword evidence="4" id="KW-1185">Reference proteome</keyword>
<evidence type="ECO:0000313" key="4">
    <source>
        <dbReference type="Proteomes" id="UP001059596"/>
    </source>
</evidence>
<dbReference type="AlphaFoldDB" id="A0A9P9Z273"/>
<accession>A0A9P9Z273</accession>
<sequence length="136" mass="13431">MQTCRRRKASGDSATIMWSRMCLASLCGLLLLGIQIERAASAPAGEDAAATTMPPLDTTTDAPDAAATATTTPAASAASAASAAPASNAVEQSINIGIGIGNITSEAADGSTTSTTTTTEAANKSNAAETGESRKP</sequence>
<proteinExistence type="predicted"/>
<feature type="region of interest" description="Disordered" evidence="1">
    <location>
        <begin position="104"/>
        <end position="136"/>
    </location>
</feature>